<evidence type="ECO:0008006" key="3">
    <source>
        <dbReference type="Google" id="ProtNLM"/>
    </source>
</evidence>
<dbReference type="InterPro" id="IPR010434">
    <property type="entry name" value="DUF1033"/>
</dbReference>
<dbReference type="RefSeq" id="WP_078807169.1">
    <property type="nucleotide sequence ID" value="NZ_FUXI01000012.1"/>
</dbReference>
<dbReference type="AlphaFoldDB" id="A0A1T4MWU2"/>
<sequence length="119" mass="14495">MYRVVEMFGDNEPWWFLEGWEEDIVQSSSFENLEDALCYYKKCWLEYRKKFDEVNSKRNFLAAFWSEDDERWCEECNDYLQQYHSLAILYDNKMLAEEIGKKKYERVTSEGKAKSCSMK</sequence>
<dbReference type="Proteomes" id="UP000190328">
    <property type="component" value="Unassembled WGS sequence"/>
</dbReference>
<keyword evidence="2" id="KW-1185">Reference proteome</keyword>
<evidence type="ECO:0000313" key="2">
    <source>
        <dbReference type="Proteomes" id="UP000190328"/>
    </source>
</evidence>
<dbReference type="Pfam" id="PF06279">
    <property type="entry name" value="DUF1033"/>
    <property type="match status" value="1"/>
</dbReference>
<name>A0A1T4MWU2_9ENTE</name>
<reference evidence="1 2" key="1">
    <citation type="submission" date="2017-02" db="EMBL/GenBank/DDBJ databases">
        <authorList>
            <person name="Peterson S.W."/>
        </authorList>
    </citation>
    <scope>NUCLEOTIDE SEQUENCE [LARGE SCALE GENOMIC DNA]</scope>
    <source>
        <strain evidence="1 2">ATCC BAA-1030</strain>
    </source>
</reference>
<protein>
    <recommendedName>
        <fullName evidence="3">DUF1033 family protein</fullName>
    </recommendedName>
</protein>
<dbReference type="EMBL" id="FUXI01000012">
    <property type="protein sequence ID" value="SJZ71519.1"/>
    <property type="molecule type" value="Genomic_DNA"/>
</dbReference>
<gene>
    <name evidence="1" type="ORF">SAMN02745116_01235</name>
</gene>
<proteinExistence type="predicted"/>
<organism evidence="1 2">
    <name type="scientific">Pilibacter termitis</name>
    <dbReference type="NCBI Taxonomy" id="263852"/>
    <lineage>
        <taxon>Bacteria</taxon>
        <taxon>Bacillati</taxon>
        <taxon>Bacillota</taxon>
        <taxon>Bacilli</taxon>
        <taxon>Lactobacillales</taxon>
        <taxon>Enterococcaceae</taxon>
        <taxon>Pilibacter</taxon>
    </lineage>
</organism>
<evidence type="ECO:0000313" key="1">
    <source>
        <dbReference type="EMBL" id="SJZ71519.1"/>
    </source>
</evidence>
<dbReference type="OrthoDB" id="2389779at2"/>
<dbReference type="STRING" id="263852.SAMN02745116_01235"/>
<accession>A0A1T4MWU2</accession>